<sequence>SEIKDRLKILINPGITRKERNTPEDPISDITGPIIDSKCTHACKTCFNSLKKNKIPS</sequence>
<dbReference type="OrthoDB" id="3202965at2759"/>
<dbReference type="Proteomes" id="UP000027222">
    <property type="component" value="Unassembled WGS sequence"/>
</dbReference>
<protein>
    <submittedName>
        <fullName evidence="1">Uncharacterized protein</fullName>
    </submittedName>
</protein>
<accession>A0A067SEA9</accession>
<organism evidence="1 2">
    <name type="scientific">Galerina marginata (strain CBS 339.88)</name>
    <dbReference type="NCBI Taxonomy" id="685588"/>
    <lineage>
        <taxon>Eukaryota</taxon>
        <taxon>Fungi</taxon>
        <taxon>Dikarya</taxon>
        <taxon>Basidiomycota</taxon>
        <taxon>Agaricomycotina</taxon>
        <taxon>Agaricomycetes</taxon>
        <taxon>Agaricomycetidae</taxon>
        <taxon>Agaricales</taxon>
        <taxon>Agaricineae</taxon>
        <taxon>Strophariaceae</taxon>
        <taxon>Galerina</taxon>
    </lineage>
</organism>
<feature type="non-terminal residue" evidence="1">
    <location>
        <position position="57"/>
    </location>
</feature>
<dbReference type="AlphaFoldDB" id="A0A067SEA9"/>
<feature type="non-terminal residue" evidence="1">
    <location>
        <position position="1"/>
    </location>
</feature>
<reference evidence="2" key="1">
    <citation type="journal article" date="2014" name="Proc. Natl. Acad. Sci. U.S.A.">
        <title>Extensive sampling of basidiomycete genomes demonstrates inadequacy of the white-rot/brown-rot paradigm for wood decay fungi.</title>
        <authorList>
            <person name="Riley R."/>
            <person name="Salamov A.A."/>
            <person name="Brown D.W."/>
            <person name="Nagy L.G."/>
            <person name="Floudas D."/>
            <person name="Held B.W."/>
            <person name="Levasseur A."/>
            <person name="Lombard V."/>
            <person name="Morin E."/>
            <person name="Otillar R."/>
            <person name="Lindquist E.A."/>
            <person name="Sun H."/>
            <person name="LaButti K.M."/>
            <person name="Schmutz J."/>
            <person name="Jabbour D."/>
            <person name="Luo H."/>
            <person name="Baker S.E."/>
            <person name="Pisabarro A.G."/>
            <person name="Walton J.D."/>
            <person name="Blanchette R.A."/>
            <person name="Henrissat B."/>
            <person name="Martin F."/>
            <person name="Cullen D."/>
            <person name="Hibbett D.S."/>
            <person name="Grigoriev I.V."/>
        </authorList>
    </citation>
    <scope>NUCLEOTIDE SEQUENCE [LARGE SCALE GENOMIC DNA]</scope>
    <source>
        <strain evidence="2">CBS 339.88</strain>
    </source>
</reference>
<gene>
    <name evidence="1" type="ORF">GALMADRAFT_50853</name>
</gene>
<proteinExistence type="predicted"/>
<dbReference type="EMBL" id="KL142525">
    <property type="protein sequence ID" value="KDR65098.1"/>
    <property type="molecule type" value="Genomic_DNA"/>
</dbReference>
<keyword evidence="2" id="KW-1185">Reference proteome</keyword>
<evidence type="ECO:0000313" key="2">
    <source>
        <dbReference type="Proteomes" id="UP000027222"/>
    </source>
</evidence>
<dbReference type="HOGENOM" id="CLU_3001977_0_0_1"/>
<evidence type="ECO:0000313" key="1">
    <source>
        <dbReference type="EMBL" id="KDR65098.1"/>
    </source>
</evidence>
<name>A0A067SEA9_GALM3</name>